<accession>A0A7C1E6B5</accession>
<comment type="caution">
    <text evidence="2">The sequence shown here is derived from an EMBL/GenBank/DDBJ whole genome shotgun (WGS) entry which is preliminary data.</text>
</comment>
<protein>
    <submittedName>
        <fullName evidence="2">NAD(P)/FAD-dependent oxidoreductase</fullName>
    </submittedName>
</protein>
<evidence type="ECO:0000259" key="1">
    <source>
        <dbReference type="Pfam" id="PF22578"/>
    </source>
</evidence>
<dbReference type="Pfam" id="PF13450">
    <property type="entry name" value="NAD_binding_8"/>
    <property type="match status" value="1"/>
</dbReference>
<dbReference type="PANTHER" id="PTHR42685">
    <property type="entry name" value="GERANYLGERANYL DIPHOSPHATE REDUCTASE"/>
    <property type="match status" value="1"/>
</dbReference>
<dbReference type="PRINTS" id="PR00420">
    <property type="entry name" value="RNGMNOXGNASE"/>
</dbReference>
<dbReference type="InterPro" id="IPR050407">
    <property type="entry name" value="Geranylgeranyl_reductase"/>
</dbReference>
<gene>
    <name evidence="2" type="ORF">ENO04_06200</name>
</gene>
<dbReference type="EMBL" id="DSDY01000185">
    <property type="protein sequence ID" value="HDS11183.1"/>
    <property type="molecule type" value="Genomic_DNA"/>
</dbReference>
<proteinExistence type="predicted"/>
<feature type="domain" description="Digeranylgeranylglycerophospholipid reductase catalytic" evidence="1">
    <location>
        <begin position="160"/>
        <end position="223"/>
    </location>
</feature>
<dbReference type="InterPro" id="IPR036188">
    <property type="entry name" value="FAD/NAD-bd_sf"/>
</dbReference>
<dbReference type="PANTHER" id="PTHR42685:SF20">
    <property type="entry name" value="HYDROGENASE, PUTATIVE-RELATED"/>
    <property type="match status" value="1"/>
</dbReference>
<dbReference type="SUPFAM" id="SSF51905">
    <property type="entry name" value="FAD/NAD(P)-binding domain"/>
    <property type="match status" value="1"/>
</dbReference>
<sequence length="371" mass="42103">MKSLRPKIIIVGAGPAGSSLAYYLSRQGFEVEVYESHQKPGNRPCAWGVPKQIERFIDIPKELVLNYIDVIDLYLNKKLLYSAEFKGEWGYVIDKPNWLKYLLDNSKATVKFRHPYDTKKLNSQNEDEEHILVLANGRTGADEGSLKLNAIEYVLEVDSWPNNKIEFWFDSSFVGYTWVFPRGDKHVSVGVGAFKSFSFLNKYLDEFIKNHPKIRSGRTIKKKGDFLVISGLRIDKAVRAKNVFAVGEAIGAVFPITGEGIRPSVMTSFALSRALSHETSYINELRKTGLPFAMNIHKVVLWMAMSSTPEERAQLLSSVPLEKSVLLATGEFDIEELKNSYPFLAEILDNLEKNDVILDEYVNQHKELAEM</sequence>
<reference evidence="2" key="1">
    <citation type="journal article" date="2020" name="mSystems">
        <title>Genome- and Community-Level Interaction Insights into Carbon Utilization and Element Cycling Functions of Hydrothermarchaeota in Hydrothermal Sediment.</title>
        <authorList>
            <person name="Zhou Z."/>
            <person name="Liu Y."/>
            <person name="Xu W."/>
            <person name="Pan J."/>
            <person name="Luo Z.H."/>
            <person name="Li M."/>
        </authorList>
    </citation>
    <scope>NUCLEOTIDE SEQUENCE [LARGE SCALE GENOMIC DNA]</scope>
    <source>
        <strain evidence="2">SpSt-123</strain>
    </source>
</reference>
<dbReference type="InterPro" id="IPR054715">
    <property type="entry name" value="GGR_cat"/>
</dbReference>
<evidence type="ECO:0000313" key="2">
    <source>
        <dbReference type="EMBL" id="HDS11183.1"/>
    </source>
</evidence>
<organism evidence="2">
    <name type="scientific">Fervidicoccus fontis</name>
    <dbReference type="NCBI Taxonomy" id="683846"/>
    <lineage>
        <taxon>Archaea</taxon>
        <taxon>Thermoproteota</taxon>
        <taxon>Thermoprotei</taxon>
        <taxon>Fervidicoccales</taxon>
        <taxon>Fervidicoccaceae</taxon>
        <taxon>Fervidicoccus</taxon>
    </lineage>
</organism>
<name>A0A7C1E6B5_9CREN</name>
<dbReference type="Gene3D" id="3.50.50.60">
    <property type="entry name" value="FAD/NAD(P)-binding domain"/>
    <property type="match status" value="1"/>
</dbReference>
<dbReference type="AlphaFoldDB" id="A0A7C1E6B5"/>
<dbReference type="Pfam" id="PF22578">
    <property type="entry name" value="GGR_cat"/>
    <property type="match status" value="1"/>
</dbReference>